<name>A0AAE0ERY3_9CHLO</name>
<keyword evidence="1" id="KW-0472">Membrane</keyword>
<feature type="non-terminal residue" evidence="2">
    <location>
        <position position="198"/>
    </location>
</feature>
<evidence type="ECO:0000313" key="2">
    <source>
        <dbReference type="EMBL" id="KAK3236650.1"/>
    </source>
</evidence>
<evidence type="ECO:0000313" key="3">
    <source>
        <dbReference type="Proteomes" id="UP001190700"/>
    </source>
</evidence>
<keyword evidence="1" id="KW-1133">Transmembrane helix</keyword>
<keyword evidence="1" id="KW-0812">Transmembrane</keyword>
<sequence length="198" mass="22282">MGWDEIWATVKPLLTLPTPKMICIIDWRLGLLLRLMQALILGVISYNIMLGQTFLVKEIPKGVISLEMYDGYVNTEQIEFHDNWKNGDPEIEDMCASEDNKYNYDYGGGRFFTVTGCKALTAAQMTSKTKDTAFVSLAQESTLYKRLASDVYNNTNCRLTMLANGYNCSAGNLVNATDQEEQSFYVGGDAYWNTAELD</sequence>
<dbReference type="AlphaFoldDB" id="A0AAE0ERY3"/>
<keyword evidence="3" id="KW-1185">Reference proteome</keyword>
<proteinExistence type="predicted"/>
<comment type="caution">
    <text evidence="2">The sequence shown here is derived from an EMBL/GenBank/DDBJ whole genome shotgun (WGS) entry which is preliminary data.</text>
</comment>
<dbReference type="EMBL" id="LGRX02034926">
    <property type="protein sequence ID" value="KAK3236650.1"/>
    <property type="molecule type" value="Genomic_DNA"/>
</dbReference>
<dbReference type="Proteomes" id="UP001190700">
    <property type="component" value="Unassembled WGS sequence"/>
</dbReference>
<gene>
    <name evidence="2" type="ORF">CYMTET_53218</name>
</gene>
<evidence type="ECO:0000256" key="1">
    <source>
        <dbReference type="SAM" id="Phobius"/>
    </source>
</evidence>
<organism evidence="2 3">
    <name type="scientific">Cymbomonas tetramitiformis</name>
    <dbReference type="NCBI Taxonomy" id="36881"/>
    <lineage>
        <taxon>Eukaryota</taxon>
        <taxon>Viridiplantae</taxon>
        <taxon>Chlorophyta</taxon>
        <taxon>Pyramimonadophyceae</taxon>
        <taxon>Pyramimonadales</taxon>
        <taxon>Pyramimonadaceae</taxon>
        <taxon>Cymbomonas</taxon>
    </lineage>
</organism>
<accession>A0AAE0ERY3</accession>
<feature type="transmembrane region" description="Helical" evidence="1">
    <location>
        <begin position="35"/>
        <end position="56"/>
    </location>
</feature>
<protein>
    <submittedName>
        <fullName evidence="2">Uncharacterized protein</fullName>
    </submittedName>
</protein>
<reference evidence="2 3" key="1">
    <citation type="journal article" date="2015" name="Genome Biol. Evol.">
        <title>Comparative Genomics of a Bacterivorous Green Alga Reveals Evolutionary Causalities and Consequences of Phago-Mixotrophic Mode of Nutrition.</title>
        <authorList>
            <person name="Burns J.A."/>
            <person name="Paasch A."/>
            <person name="Narechania A."/>
            <person name="Kim E."/>
        </authorList>
    </citation>
    <scope>NUCLEOTIDE SEQUENCE [LARGE SCALE GENOMIC DNA]</scope>
    <source>
        <strain evidence="2 3">PLY_AMNH</strain>
    </source>
</reference>